<evidence type="ECO:0000313" key="3">
    <source>
        <dbReference type="Proteomes" id="UP001432322"/>
    </source>
</evidence>
<feature type="signal peptide" evidence="1">
    <location>
        <begin position="1"/>
        <end position="28"/>
    </location>
</feature>
<feature type="chain" id="PRO_5043753134" description="Activin types I and II receptor domain-containing protein" evidence="1">
    <location>
        <begin position="29"/>
        <end position="139"/>
    </location>
</feature>
<evidence type="ECO:0008006" key="4">
    <source>
        <dbReference type="Google" id="ProtNLM"/>
    </source>
</evidence>
<proteinExistence type="predicted"/>
<organism evidence="2 3">
    <name type="scientific">Pristionchus fissidentatus</name>
    <dbReference type="NCBI Taxonomy" id="1538716"/>
    <lineage>
        <taxon>Eukaryota</taxon>
        <taxon>Metazoa</taxon>
        <taxon>Ecdysozoa</taxon>
        <taxon>Nematoda</taxon>
        <taxon>Chromadorea</taxon>
        <taxon>Rhabditida</taxon>
        <taxon>Rhabditina</taxon>
        <taxon>Diplogasteromorpha</taxon>
        <taxon>Diplogasteroidea</taxon>
        <taxon>Neodiplogasteridae</taxon>
        <taxon>Pristionchus</taxon>
    </lineage>
</organism>
<feature type="non-terminal residue" evidence="2">
    <location>
        <position position="1"/>
    </location>
</feature>
<keyword evidence="1" id="KW-0732">Signal</keyword>
<evidence type="ECO:0000313" key="2">
    <source>
        <dbReference type="EMBL" id="GMT15490.1"/>
    </source>
</evidence>
<accession>A0AAV5VAB0</accession>
<gene>
    <name evidence="2" type="ORF">PFISCL1PPCAC_6787</name>
</gene>
<name>A0AAV5VAB0_9BILA</name>
<protein>
    <recommendedName>
        <fullName evidence="4">Activin types I and II receptor domain-containing protein</fullName>
    </recommendedName>
</protein>
<comment type="caution">
    <text evidence="2">The sequence shown here is derived from an EMBL/GenBank/DDBJ whole genome shotgun (WGS) entry which is preliminary data.</text>
</comment>
<dbReference type="EMBL" id="BTSY01000002">
    <property type="protein sequence ID" value="GMT15490.1"/>
    <property type="molecule type" value="Genomic_DNA"/>
</dbReference>
<reference evidence="2" key="1">
    <citation type="submission" date="2023-10" db="EMBL/GenBank/DDBJ databases">
        <title>Genome assembly of Pristionchus species.</title>
        <authorList>
            <person name="Yoshida K."/>
            <person name="Sommer R.J."/>
        </authorList>
    </citation>
    <scope>NUCLEOTIDE SEQUENCE</scope>
    <source>
        <strain evidence="2">RS5133</strain>
    </source>
</reference>
<keyword evidence="3" id="KW-1185">Reference proteome</keyword>
<dbReference type="AlphaFoldDB" id="A0AAV5VAB0"/>
<sequence>IPISMTWCGRLATLLFLSLSLHFSIISANFECYNGVQTENKTSGVCTGGMCQLTVQYKGIKLNYIGSITGECIPTGETGCWKYQGDHKAICHCKADKCNSKANQDRAIKNALNLAGHTRLGTVTSLAPLIVAIYYYSWH</sequence>
<evidence type="ECO:0000256" key="1">
    <source>
        <dbReference type="SAM" id="SignalP"/>
    </source>
</evidence>
<dbReference type="Proteomes" id="UP001432322">
    <property type="component" value="Unassembled WGS sequence"/>
</dbReference>